<keyword evidence="4 7" id="KW-0812">Transmembrane</keyword>
<feature type="domain" description="VTT" evidence="9">
    <location>
        <begin position="60"/>
        <end position="187"/>
    </location>
</feature>
<sequence length="232" mass="24983">MTIYSAFTALTSLPALTATANATDAELNGIAGWAVSTMESLGGFGVAFLIALENLFPPLPSEIILPLAGFTASQGTQFGLVEAIVWATVGSLVGAWALYGIARVIGRERTRAIFNWLPLVKMSDVDKTEAWFHKHDQSTVFFGRMLPIFRSLISLPAGVIKMNFVKFTLLTAAGAAIWNTALVGAGYVLGENWHLVENYVGILSKIVLGALLLALAWWVAVRLRSRSTRAAD</sequence>
<evidence type="ECO:0000256" key="5">
    <source>
        <dbReference type="ARBA" id="ARBA00022989"/>
    </source>
</evidence>
<evidence type="ECO:0000256" key="6">
    <source>
        <dbReference type="ARBA" id="ARBA00023136"/>
    </source>
</evidence>
<comment type="similarity">
    <text evidence="2">Belongs to the DedA family.</text>
</comment>
<dbReference type="Pfam" id="PF09335">
    <property type="entry name" value="VTT_dom"/>
    <property type="match status" value="1"/>
</dbReference>
<dbReference type="GO" id="GO:0005886">
    <property type="term" value="C:plasma membrane"/>
    <property type="evidence" value="ECO:0007669"/>
    <property type="project" value="UniProtKB-SubCell"/>
</dbReference>
<feature type="signal peptide" evidence="8">
    <location>
        <begin position="1"/>
        <end position="20"/>
    </location>
</feature>
<gene>
    <name evidence="10" type="ORF">INS88_00710</name>
</gene>
<evidence type="ECO:0000256" key="1">
    <source>
        <dbReference type="ARBA" id="ARBA00004651"/>
    </source>
</evidence>
<evidence type="ECO:0000256" key="2">
    <source>
        <dbReference type="ARBA" id="ARBA00010792"/>
    </source>
</evidence>
<feature type="chain" id="PRO_5029497023" evidence="8">
    <location>
        <begin position="21"/>
        <end position="232"/>
    </location>
</feature>
<feature type="transmembrane region" description="Helical" evidence="7">
    <location>
        <begin position="167"/>
        <end position="190"/>
    </location>
</feature>
<feature type="transmembrane region" description="Helical" evidence="7">
    <location>
        <begin position="202"/>
        <end position="221"/>
    </location>
</feature>
<evidence type="ECO:0000256" key="8">
    <source>
        <dbReference type="SAM" id="SignalP"/>
    </source>
</evidence>
<feature type="transmembrane region" description="Helical" evidence="7">
    <location>
        <begin position="32"/>
        <end position="52"/>
    </location>
</feature>
<organism evidence="10 11">
    <name type="scientific">Trueperella pecoris</name>
    <dbReference type="NCBI Taxonomy" id="2733571"/>
    <lineage>
        <taxon>Bacteria</taxon>
        <taxon>Bacillati</taxon>
        <taxon>Actinomycetota</taxon>
        <taxon>Actinomycetes</taxon>
        <taxon>Actinomycetales</taxon>
        <taxon>Actinomycetaceae</taxon>
        <taxon>Trueperella</taxon>
    </lineage>
</organism>
<keyword evidence="6 7" id="KW-0472">Membrane</keyword>
<protein>
    <submittedName>
        <fullName evidence="10">DedA family protein</fullName>
    </submittedName>
</protein>
<evidence type="ECO:0000256" key="3">
    <source>
        <dbReference type="ARBA" id="ARBA00022475"/>
    </source>
</evidence>
<evidence type="ECO:0000256" key="7">
    <source>
        <dbReference type="SAM" id="Phobius"/>
    </source>
</evidence>
<keyword evidence="8" id="KW-0732">Signal</keyword>
<dbReference type="PANTHER" id="PTHR42709:SF6">
    <property type="entry name" value="UNDECAPRENYL PHOSPHATE TRANSPORTER A"/>
    <property type="match status" value="1"/>
</dbReference>
<keyword evidence="11" id="KW-1185">Reference proteome</keyword>
<dbReference type="InterPro" id="IPR051311">
    <property type="entry name" value="DedA_domain"/>
</dbReference>
<evidence type="ECO:0000313" key="11">
    <source>
        <dbReference type="Proteomes" id="UP000595053"/>
    </source>
</evidence>
<keyword evidence="5 7" id="KW-1133">Transmembrane helix</keyword>
<dbReference type="AlphaFoldDB" id="A0A7M1QW97"/>
<dbReference type="InterPro" id="IPR032816">
    <property type="entry name" value="VTT_dom"/>
</dbReference>
<keyword evidence="3" id="KW-1003">Cell membrane</keyword>
<dbReference type="RefSeq" id="WP_197551264.1">
    <property type="nucleotide sequence ID" value="NZ_CP063213.1"/>
</dbReference>
<comment type="subcellular location">
    <subcellularLocation>
        <location evidence="1">Cell membrane</location>
        <topology evidence="1">Multi-pass membrane protein</topology>
    </subcellularLocation>
</comment>
<name>A0A7M1QW97_9ACTO</name>
<evidence type="ECO:0000313" key="10">
    <source>
        <dbReference type="EMBL" id="QOR45794.1"/>
    </source>
</evidence>
<accession>A0A7M1QW97</accession>
<evidence type="ECO:0000259" key="9">
    <source>
        <dbReference type="Pfam" id="PF09335"/>
    </source>
</evidence>
<dbReference type="Proteomes" id="UP000595053">
    <property type="component" value="Chromosome"/>
</dbReference>
<evidence type="ECO:0000256" key="4">
    <source>
        <dbReference type="ARBA" id="ARBA00022692"/>
    </source>
</evidence>
<dbReference type="PANTHER" id="PTHR42709">
    <property type="entry name" value="ALKALINE PHOSPHATASE LIKE PROTEIN"/>
    <property type="match status" value="1"/>
</dbReference>
<dbReference type="EMBL" id="CP063213">
    <property type="protein sequence ID" value="QOR45794.1"/>
    <property type="molecule type" value="Genomic_DNA"/>
</dbReference>
<feature type="transmembrane region" description="Helical" evidence="7">
    <location>
        <begin position="83"/>
        <end position="102"/>
    </location>
</feature>
<proteinExistence type="inferred from homology"/>
<reference evidence="10 11" key="1">
    <citation type="submission" date="2020-10" db="EMBL/GenBank/DDBJ databases">
        <title>Trueperella pecoris sp. nov. isolated from bovine and porcine specimens.</title>
        <authorList>
            <person name="Schoenecker L."/>
            <person name="Schnydrig P."/>
            <person name="Brodard I."/>
            <person name="Thomann A."/>
            <person name="Hemphill A."/>
            <person name="Rodriguez-Campos S."/>
            <person name="Perreten V."/>
            <person name="Jores J."/>
            <person name="Kittl S."/>
        </authorList>
    </citation>
    <scope>NUCLEOTIDE SEQUENCE [LARGE SCALE GENOMIC DNA]</scope>
    <source>
        <strain evidence="10 11">15A0121</strain>
    </source>
</reference>